<dbReference type="InterPro" id="IPR003593">
    <property type="entry name" value="AAA+_ATPase"/>
</dbReference>
<accession>A0ABR9AZN4</accession>
<protein>
    <submittedName>
        <fullName evidence="10">ABC transporter ATP-binding protein</fullName>
    </submittedName>
</protein>
<comment type="subcellular location">
    <subcellularLocation>
        <location evidence="1">Cell membrane</location>
        <topology evidence="1">Multi-pass membrane protein</topology>
    </subcellularLocation>
</comment>
<dbReference type="Pfam" id="PF00005">
    <property type="entry name" value="ABC_tran"/>
    <property type="match status" value="1"/>
</dbReference>
<dbReference type="InterPro" id="IPR017871">
    <property type="entry name" value="ABC_transporter-like_CS"/>
</dbReference>
<dbReference type="SUPFAM" id="SSF90123">
    <property type="entry name" value="ABC transporter transmembrane region"/>
    <property type="match status" value="1"/>
</dbReference>
<dbReference type="SUPFAM" id="SSF52540">
    <property type="entry name" value="P-loop containing nucleoside triphosphate hydrolases"/>
    <property type="match status" value="1"/>
</dbReference>
<dbReference type="PROSITE" id="PS50929">
    <property type="entry name" value="ABC_TM1F"/>
    <property type="match status" value="1"/>
</dbReference>
<dbReference type="Pfam" id="PF00664">
    <property type="entry name" value="ABC_membrane"/>
    <property type="match status" value="1"/>
</dbReference>
<dbReference type="PANTHER" id="PTHR43394">
    <property type="entry name" value="ATP-DEPENDENT PERMEASE MDL1, MITOCHONDRIAL"/>
    <property type="match status" value="1"/>
</dbReference>
<evidence type="ECO:0000256" key="1">
    <source>
        <dbReference type="ARBA" id="ARBA00004651"/>
    </source>
</evidence>
<evidence type="ECO:0000256" key="5">
    <source>
        <dbReference type="ARBA" id="ARBA00022989"/>
    </source>
</evidence>
<feature type="transmembrane region" description="Helical" evidence="7">
    <location>
        <begin position="51"/>
        <end position="70"/>
    </location>
</feature>
<evidence type="ECO:0000256" key="2">
    <source>
        <dbReference type="ARBA" id="ARBA00022692"/>
    </source>
</evidence>
<dbReference type="InterPro" id="IPR027417">
    <property type="entry name" value="P-loop_NTPase"/>
</dbReference>
<keyword evidence="6 7" id="KW-0472">Membrane</keyword>
<dbReference type="Proteomes" id="UP000634529">
    <property type="component" value="Unassembled WGS sequence"/>
</dbReference>
<evidence type="ECO:0000313" key="11">
    <source>
        <dbReference type="Proteomes" id="UP000634529"/>
    </source>
</evidence>
<evidence type="ECO:0000259" key="8">
    <source>
        <dbReference type="PROSITE" id="PS50893"/>
    </source>
</evidence>
<feature type="transmembrane region" description="Helical" evidence="7">
    <location>
        <begin position="21"/>
        <end position="39"/>
    </location>
</feature>
<keyword evidence="5 7" id="KW-1133">Transmembrane helix</keyword>
<evidence type="ECO:0000256" key="4">
    <source>
        <dbReference type="ARBA" id="ARBA00022840"/>
    </source>
</evidence>
<dbReference type="SMART" id="SM00382">
    <property type="entry name" value="AAA"/>
    <property type="match status" value="1"/>
</dbReference>
<organism evidence="10 11">
    <name type="scientific">Paenibacillus arenosi</name>
    <dbReference type="NCBI Taxonomy" id="2774142"/>
    <lineage>
        <taxon>Bacteria</taxon>
        <taxon>Bacillati</taxon>
        <taxon>Bacillota</taxon>
        <taxon>Bacilli</taxon>
        <taxon>Bacillales</taxon>
        <taxon>Paenibacillaceae</taxon>
        <taxon>Paenibacillus</taxon>
    </lineage>
</organism>
<dbReference type="InterPro" id="IPR036640">
    <property type="entry name" value="ABC1_TM_sf"/>
</dbReference>
<dbReference type="PROSITE" id="PS00211">
    <property type="entry name" value="ABC_TRANSPORTER_1"/>
    <property type="match status" value="1"/>
</dbReference>
<dbReference type="GO" id="GO:0005524">
    <property type="term" value="F:ATP binding"/>
    <property type="evidence" value="ECO:0007669"/>
    <property type="project" value="UniProtKB-KW"/>
</dbReference>
<dbReference type="RefSeq" id="WP_192025705.1">
    <property type="nucleotide sequence ID" value="NZ_JACYTN010000010.1"/>
</dbReference>
<dbReference type="InterPro" id="IPR039421">
    <property type="entry name" value="Type_1_exporter"/>
</dbReference>
<reference evidence="10 11" key="1">
    <citation type="submission" date="2020-09" db="EMBL/GenBank/DDBJ databases">
        <title>Paenibacillus sp. CAU 1523 isolated from sand of Haeundae Beach.</title>
        <authorList>
            <person name="Kim W."/>
        </authorList>
    </citation>
    <scope>NUCLEOTIDE SEQUENCE [LARGE SCALE GENOMIC DNA]</scope>
    <source>
        <strain evidence="10 11">CAU 1523</strain>
    </source>
</reference>
<evidence type="ECO:0000256" key="7">
    <source>
        <dbReference type="SAM" id="Phobius"/>
    </source>
</evidence>
<evidence type="ECO:0000259" key="9">
    <source>
        <dbReference type="PROSITE" id="PS50929"/>
    </source>
</evidence>
<dbReference type="CDD" id="cd07346">
    <property type="entry name" value="ABC_6TM_exporters"/>
    <property type="match status" value="1"/>
</dbReference>
<dbReference type="PANTHER" id="PTHR43394:SF1">
    <property type="entry name" value="ATP-BINDING CASSETTE SUB-FAMILY B MEMBER 10, MITOCHONDRIAL"/>
    <property type="match status" value="1"/>
</dbReference>
<dbReference type="InterPro" id="IPR003439">
    <property type="entry name" value="ABC_transporter-like_ATP-bd"/>
</dbReference>
<evidence type="ECO:0000256" key="3">
    <source>
        <dbReference type="ARBA" id="ARBA00022741"/>
    </source>
</evidence>
<name>A0ABR9AZN4_9BACL</name>
<proteinExistence type="predicted"/>
<dbReference type="InterPro" id="IPR011527">
    <property type="entry name" value="ABC1_TM_dom"/>
</dbReference>
<feature type="domain" description="ABC transporter" evidence="8">
    <location>
        <begin position="334"/>
        <end position="567"/>
    </location>
</feature>
<evidence type="ECO:0000313" key="10">
    <source>
        <dbReference type="EMBL" id="MBD8499361.1"/>
    </source>
</evidence>
<keyword evidence="3" id="KW-0547">Nucleotide-binding</keyword>
<keyword evidence="2 7" id="KW-0812">Transmembrane</keyword>
<gene>
    <name evidence="10" type="ORF">IFO66_13780</name>
</gene>
<feature type="transmembrane region" description="Helical" evidence="7">
    <location>
        <begin position="274"/>
        <end position="295"/>
    </location>
</feature>
<dbReference type="PROSITE" id="PS50893">
    <property type="entry name" value="ABC_TRANSPORTER_2"/>
    <property type="match status" value="1"/>
</dbReference>
<keyword evidence="4 10" id="KW-0067">ATP-binding</keyword>
<keyword evidence="11" id="KW-1185">Reference proteome</keyword>
<dbReference type="Gene3D" id="3.40.50.300">
    <property type="entry name" value="P-loop containing nucleotide triphosphate hydrolases"/>
    <property type="match status" value="1"/>
</dbReference>
<feature type="transmembrane region" description="Helical" evidence="7">
    <location>
        <begin position="247"/>
        <end position="268"/>
    </location>
</feature>
<dbReference type="EMBL" id="JACYTN010000010">
    <property type="protein sequence ID" value="MBD8499361.1"/>
    <property type="molecule type" value="Genomic_DNA"/>
</dbReference>
<sequence>MKELMSVYSYAKHFKKDMYKAIGFLTASIILGVIPYYIIYHIIMRFTEEQAMSVLYLCSMAGLILICLLLRTHTQYAGLSASHHLAYDTLMGMRKRVADKLRMMPMGSIKKHSTGSLKKNFVENIEDMEIILAHAMPEGISNLLTSLIIALTLFVLDWRMALLALAVFPIGILPVLLMIRDASTRMGPYYQSSKEMNENIIEYISGMEVIKVFNQTTSSFKKYMTSVDNYKTSTLDWFKVSWTHMTVYSIVLPSTLLFLLPFGTMFYMDGTLTLGTFVLCILLAMSMGLPLMRLVEFLPIFPNLQQKAQKIEQLFDEEEMVDGHSHAAPQHYSVSFQNVAFAYDDKEAIHDVSFTARENTVTALIGESGAGKSTLAKLLVRFWDIKRGEIRIGGINVKDMTFETLMNSISYVSQDIFLFNTSIMENIRMGRPDASDEEVMEMAKLAQCHNFILNTEHGYHTVVGDGGDKLSGGQRQRIAIARAMLKNAPIIVLDEATSATDPENEDKIQLALSGLIQGKTLIVIAHRLSTIVDANNIILLDKGQISAQGTHHELLALSPLYQKMWQAHAESMNWDIATKEGSN</sequence>
<evidence type="ECO:0000256" key="6">
    <source>
        <dbReference type="ARBA" id="ARBA00023136"/>
    </source>
</evidence>
<feature type="domain" description="ABC transmembrane type-1" evidence="9">
    <location>
        <begin position="21"/>
        <end position="303"/>
    </location>
</feature>
<comment type="caution">
    <text evidence="10">The sequence shown here is derived from an EMBL/GenBank/DDBJ whole genome shotgun (WGS) entry which is preliminary data.</text>
</comment>
<feature type="transmembrane region" description="Helical" evidence="7">
    <location>
        <begin position="162"/>
        <end position="179"/>
    </location>
</feature>
<dbReference type="Gene3D" id="1.20.1560.10">
    <property type="entry name" value="ABC transporter type 1, transmembrane domain"/>
    <property type="match status" value="1"/>
</dbReference>